<protein>
    <submittedName>
        <fullName evidence="1">Uncharacterized protein</fullName>
    </submittedName>
</protein>
<proteinExistence type="predicted"/>
<dbReference type="Proteomes" id="UP000735302">
    <property type="component" value="Unassembled WGS sequence"/>
</dbReference>
<dbReference type="AlphaFoldDB" id="A0AAV4E165"/>
<accession>A0AAV4E165</accession>
<reference evidence="1 2" key="1">
    <citation type="journal article" date="2021" name="Elife">
        <title>Chloroplast acquisition without the gene transfer in kleptoplastic sea slugs, Plakobranchus ocellatus.</title>
        <authorList>
            <person name="Maeda T."/>
            <person name="Takahashi S."/>
            <person name="Yoshida T."/>
            <person name="Shimamura S."/>
            <person name="Takaki Y."/>
            <person name="Nagai Y."/>
            <person name="Toyoda A."/>
            <person name="Suzuki Y."/>
            <person name="Arimoto A."/>
            <person name="Ishii H."/>
            <person name="Satoh N."/>
            <person name="Nishiyama T."/>
            <person name="Hasebe M."/>
            <person name="Maruyama T."/>
            <person name="Minagawa J."/>
            <person name="Obokata J."/>
            <person name="Shigenobu S."/>
        </authorList>
    </citation>
    <scope>NUCLEOTIDE SEQUENCE [LARGE SCALE GENOMIC DNA]</scope>
</reference>
<organism evidence="1 2">
    <name type="scientific">Plakobranchus ocellatus</name>
    <dbReference type="NCBI Taxonomy" id="259542"/>
    <lineage>
        <taxon>Eukaryota</taxon>
        <taxon>Metazoa</taxon>
        <taxon>Spiralia</taxon>
        <taxon>Lophotrochozoa</taxon>
        <taxon>Mollusca</taxon>
        <taxon>Gastropoda</taxon>
        <taxon>Heterobranchia</taxon>
        <taxon>Euthyneura</taxon>
        <taxon>Panpulmonata</taxon>
        <taxon>Sacoglossa</taxon>
        <taxon>Placobranchoidea</taxon>
        <taxon>Plakobranchidae</taxon>
        <taxon>Plakobranchus</taxon>
    </lineage>
</organism>
<evidence type="ECO:0000313" key="1">
    <source>
        <dbReference type="EMBL" id="GFO50029.1"/>
    </source>
</evidence>
<keyword evidence="2" id="KW-1185">Reference proteome</keyword>
<gene>
    <name evidence="1" type="ORF">PoB_007653400</name>
</gene>
<name>A0AAV4E165_9GAST</name>
<evidence type="ECO:0000313" key="2">
    <source>
        <dbReference type="Proteomes" id="UP000735302"/>
    </source>
</evidence>
<comment type="caution">
    <text evidence="1">The sequence shown here is derived from an EMBL/GenBank/DDBJ whole genome shotgun (WGS) entry which is preliminary data.</text>
</comment>
<dbReference type="EMBL" id="BLXT01008557">
    <property type="protein sequence ID" value="GFO50029.1"/>
    <property type="molecule type" value="Genomic_DNA"/>
</dbReference>
<sequence length="113" mass="13034">MILHLTNGRIQFSRKHWLCASRLMSTIQRRPGCFGDCFYGFERPGAPWKKGPKGQDYCVDLCQHGWKPQIALVSYSQIQDLAMLQRCKQASCQLPRLVNSKAWMTAAIFTLWI</sequence>